<dbReference type="EMBL" id="JADZGI010000001">
    <property type="protein sequence ID" value="MBH0113230.1"/>
    <property type="molecule type" value="Genomic_DNA"/>
</dbReference>
<dbReference type="RefSeq" id="WP_197163293.1">
    <property type="nucleotide sequence ID" value="NZ_JADZGI010000001.1"/>
</dbReference>
<dbReference type="AlphaFoldDB" id="A0A931MLA0"/>
<evidence type="ECO:0000313" key="2">
    <source>
        <dbReference type="Proteomes" id="UP000617634"/>
    </source>
</evidence>
<accession>A0A931MLA0</accession>
<organism evidence="1 2">
    <name type="scientific">Novosphingobium aureum</name>
    <dbReference type="NCBI Taxonomy" id="2792964"/>
    <lineage>
        <taxon>Bacteria</taxon>
        <taxon>Pseudomonadati</taxon>
        <taxon>Pseudomonadota</taxon>
        <taxon>Alphaproteobacteria</taxon>
        <taxon>Sphingomonadales</taxon>
        <taxon>Sphingomonadaceae</taxon>
        <taxon>Novosphingobium</taxon>
    </lineage>
</organism>
<reference evidence="1" key="1">
    <citation type="submission" date="2020-11" db="EMBL/GenBank/DDBJ databases">
        <title>Novosphingobium aureum sp. nov., a marine bacterium isolated from sediment of a salt flat.</title>
        <authorList>
            <person name="Yoo Y."/>
            <person name="Kim J.-J."/>
        </authorList>
    </citation>
    <scope>NUCLEOTIDE SEQUENCE</scope>
    <source>
        <strain evidence="1">YJ-S2-02</strain>
    </source>
</reference>
<proteinExistence type="predicted"/>
<name>A0A931MLA0_9SPHN</name>
<evidence type="ECO:0000313" key="1">
    <source>
        <dbReference type="EMBL" id="MBH0113230.1"/>
    </source>
</evidence>
<sequence>MMVIGALLIICLVSTTKKEIAAARGALARHNGRLWGAAALLWLFLVYCMRN</sequence>
<keyword evidence="2" id="KW-1185">Reference proteome</keyword>
<comment type="caution">
    <text evidence="1">The sequence shown here is derived from an EMBL/GenBank/DDBJ whole genome shotgun (WGS) entry which is preliminary data.</text>
</comment>
<protein>
    <submittedName>
        <fullName evidence="1">Uncharacterized protein</fullName>
    </submittedName>
</protein>
<dbReference type="Proteomes" id="UP000617634">
    <property type="component" value="Unassembled WGS sequence"/>
</dbReference>
<gene>
    <name evidence="1" type="ORF">I5E68_09755</name>
</gene>